<dbReference type="PROSITE" id="PS51421">
    <property type="entry name" value="RAS"/>
    <property type="match status" value="1"/>
</dbReference>
<sequence length="207" mass="24060">MEYDYLIKFLALGDSGVGKTSFLHQYTDGRFSSKFISTVGIDFKEKRLIYKSQGRSHRIHLQIWDTAGQERFRSLTTSFYRDAMGFILLFDLTNEESFLDVTNWLFQLKAHAYCENPDIILCGNKADLEEKRVISEETAKEVAKFYNLPYLETSASTGHNINRAIDTLLDMVMMRMELDTDRTLLMGRARDIQLDEDDKKNFNSCRC</sequence>
<keyword evidence="4" id="KW-0449">Lipoprotein</keyword>
<dbReference type="SMART" id="SM00176">
    <property type="entry name" value="RAN"/>
    <property type="match status" value="1"/>
</dbReference>
<organism evidence="6 7">
    <name type="scientific">Parthenolecanium corni</name>
    <dbReference type="NCBI Taxonomy" id="536013"/>
    <lineage>
        <taxon>Eukaryota</taxon>
        <taxon>Metazoa</taxon>
        <taxon>Ecdysozoa</taxon>
        <taxon>Arthropoda</taxon>
        <taxon>Hexapoda</taxon>
        <taxon>Insecta</taxon>
        <taxon>Pterygota</taxon>
        <taxon>Neoptera</taxon>
        <taxon>Paraneoptera</taxon>
        <taxon>Hemiptera</taxon>
        <taxon>Sternorrhyncha</taxon>
        <taxon>Coccoidea</taxon>
        <taxon>Coccidae</taxon>
        <taxon>Parthenolecanium</taxon>
    </lineage>
</organism>
<evidence type="ECO:0008006" key="8">
    <source>
        <dbReference type="Google" id="ProtNLM"/>
    </source>
</evidence>
<dbReference type="PROSITE" id="PS51420">
    <property type="entry name" value="RHO"/>
    <property type="match status" value="1"/>
</dbReference>
<comment type="similarity">
    <text evidence="1">Belongs to the small GTPase superfamily. Rab family.</text>
</comment>
<dbReference type="InterPro" id="IPR050305">
    <property type="entry name" value="Small_GTPase_Rab"/>
</dbReference>
<dbReference type="Pfam" id="PF00071">
    <property type="entry name" value="Ras"/>
    <property type="match status" value="1"/>
</dbReference>
<gene>
    <name evidence="6" type="ORF">V9T40_006582</name>
</gene>
<dbReference type="PROSITE" id="PS51419">
    <property type="entry name" value="RAB"/>
    <property type="match status" value="1"/>
</dbReference>
<keyword evidence="2" id="KW-0547">Nucleotide-binding</keyword>
<dbReference type="PRINTS" id="PR00449">
    <property type="entry name" value="RASTRNSFRMNG"/>
</dbReference>
<evidence type="ECO:0000256" key="5">
    <source>
        <dbReference type="ARBA" id="ARBA00023289"/>
    </source>
</evidence>
<dbReference type="GO" id="GO:0005525">
    <property type="term" value="F:GTP binding"/>
    <property type="evidence" value="ECO:0007669"/>
    <property type="project" value="UniProtKB-KW"/>
</dbReference>
<dbReference type="InterPro" id="IPR005225">
    <property type="entry name" value="Small_GTP-bd"/>
</dbReference>
<evidence type="ECO:0000313" key="6">
    <source>
        <dbReference type="EMBL" id="KAK7598347.1"/>
    </source>
</evidence>
<evidence type="ECO:0000256" key="2">
    <source>
        <dbReference type="ARBA" id="ARBA00022741"/>
    </source>
</evidence>
<evidence type="ECO:0000256" key="4">
    <source>
        <dbReference type="ARBA" id="ARBA00023288"/>
    </source>
</evidence>
<dbReference type="EMBL" id="JBBCAQ010000014">
    <property type="protein sequence ID" value="KAK7598347.1"/>
    <property type="molecule type" value="Genomic_DNA"/>
</dbReference>
<dbReference type="SMART" id="SM00173">
    <property type="entry name" value="RAS"/>
    <property type="match status" value="1"/>
</dbReference>
<dbReference type="AlphaFoldDB" id="A0AAN9TMJ0"/>
<dbReference type="Proteomes" id="UP001367676">
    <property type="component" value="Unassembled WGS sequence"/>
</dbReference>
<dbReference type="SMART" id="SM00175">
    <property type="entry name" value="RAB"/>
    <property type="match status" value="1"/>
</dbReference>
<reference evidence="6 7" key="1">
    <citation type="submission" date="2024-03" db="EMBL/GenBank/DDBJ databases">
        <title>Adaptation during the transition from Ophiocordyceps entomopathogen to insect associate is accompanied by gene loss and intensified selection.</title>
        <authorList>
            <person name="Ward C.M."/>
            <person name="Onetto C.A."/>
            <person name="Borneman A.R."/>
        </authorList>
    </citation>
    <scope>NUCLEOTIDE SEQUENCE [LARGE SCALE GENOMIC DNA]</scope>
    <source>
        <strain evidence="6">AWRI1</strain>
        <tissue evidence="6">Single Adult Female</tissue>
    </source>
</reference>
<dbReference type="SMART" id="SM00174">
    <property type="entry name" value="RHO"/>
    <property type="match status" value="1"/>
</dbReference>
<protein>
    <recommendedName>
        <fullName evidence="8">Ras-related protein Rab-27A</fullName>
    </recommendedName>
</protein>
<keyword evidence="7" id="KW-1185">Reference proteome</keyword>
<evidence type="ECO:0000256" key="3">
    <source>
        <dbReference type="ARBA" id="ARBA00023134"/>
    </source>
</evidence>
<name>A0AAN9TMJ0_9HEMI</name>
<dbReference type="InterPro" id="IPR027417">
    <property type="entry name" value="P-loop_NTPase"/>
</dbReference>
<dbReference type="NCBIfam" id="TIGR00231">
    <property type="entry name" value="small_GTP"/>
    <property type="match status" value="1"/>
</dbReference>
<comment type="caution">
    <text evidence="6">The sequence shown here is derived from an EMBL/GenBank/DDBJ whole genome shotgun (WGS) entry which is preliminary data.</text>
</comment>
<dbReference type="Gene3D" id="3.40.50.300">
    <property type="entry name" value="P-loop containing nucleotide triphosphate hydrolases"/>
    <property type="match status" value="1"/>
</dbReference>
<keyword evidence="3" id="KW-0342">GTP-binding</keyword>
<accession>A0AAN9TMJ0</accession>
<dbReference type="PANTHER" id="PTHR47980">
    <property type="entry name" value="LD44762P"/>
    <property type="match status" value="1"/>
</dbReference>
<evidence type="ECO:0000256" key="1">
    <source>
        <dbReference type="ARBA" id="ARBA00006270"/>
    </source>
</evidence>
<dbReference type="GO" id="GO:0003924">
    <property type="term" value="F:GTPase activity"/>
    <property type="evidence" value="ECO:0007669"/>
    <property type="project" value="InterPro"/>
</dbReference>
<evidence type="ECO:0000313" key="7">
    <source>
        <dbReference type="Proteomes" id="UP001367676"/>
    </source>
</evidence>
<dbReference type="InterPro" id="IPR001806">
    <property type="entry name" value="Small_GTPase"/>
</dbReference>
<keyword evidence="5" id="KW-0636">Prenylation</keyword>
<proteinExistence type="inferred from homology"/>
<dbReference type="SUPFAM" id="SSF52540">
    <property type="entry name" value="P-loop containing nucleoside triphosphate hydrolases"/>
    <property type="match status" value="1"/>
</dbReference>
<dbReference type="FunFam" id="3.40.50.300:FF:001149">
    <property type="entry name" value="Rab40, isoform A"/>
    <property type="match status" value="1"/>
</dbReference>